<dbReference type="RefSeq" id="WP_342070110.1">
    <property type="nucleotide sequence ID" value="NZ_CP151762.1"/>
</dbReference>
<dbReference type="AlphaFoldDB" id="A0AAN0NH21"/>
<dbReference type="KEGG" id="yag:AABB28_18230"/>
<evidence type="ECO:0000256" key="3">
    <source>
        <dbReference type="ARBA" id="ARBA00022630"/>
    </source>
</evidence>
<dbReference type="InterPro" id="IPR016164">
    <property type="entry name" value="FAD-linked_Oxase-like_C"/>
</dbReference>
<comment type="cofactor">
    <cofactor evidence="1">
        <name>FAD</name>
        <dbReference type="ChEBI" id="CHEBI:57692"/>
    </cofactor>
</comment>
<evidence type="ECO:0000313" key="6">
    <source>
        <dbReference type="EMBL" id="WZU63735.1"/>
    </source>
</evidence>
<proteinExistence type="inferred from homology"/>
<evidence type="ECO:0000256" key="1">
    <source>
        <dbReference type="ARBA" id="ARBA00001974"/>
    </source>
</evidence>
<dbReference type="Proteomes" id="UP001451782">
    <property type="component" value="Chromosome"/>
</dbReference>
<name>A0AAN0NH21_9RHOB</name>
<keyword evidence="7" id="KW-1185">Reference proteome</keyword>
<accession>A0AAN0NH21</accession>
<dbReference type="PROSITE" id="PS51387">
    <property type="entry name" value="FAD_PCMH"/>
    <property type="match status" value="1"/>
</dbReference>
<evidence type="ECO:0000259" key="5">
    <source>
        <dbReference type="PROSITE" id="PS51387"/>
    </source>
</evidence>
<dbReference type="GO" id="GO:0071949">
    <property type="term" value="F:FAD binding"/>
    <property type="evidence" value="ECO:0007669"/>
    <property type="project" value="InterPro"/>
</dbReference>
<dbReference type="Gene3D" id="3.30.70.2190">
    <property type="match status" value="1"/>
</dbReference>
<dbReference type="SUPFAM" id="SSF55103">
    <property type="entry name" value="FAD-linked oxidases, C-terminal domain"/>
    <property type="match status" value="1"/>
</dbReference>
<gene>
    <name evidence="6" type="ORF">AABB28_18230</name>
</gene>
<protein>
    <submittedName>
        <fullName evidence="6">FAD-binding oxidoreductase</fullName>
    </submittedName>
</protein>
<evidence type="ECO:0000256" key="2">
    <source>
        <dbReference type="ARBA" id="ARBA00008000"/>
    </source>
</evidence>
<dbReference type="InterPro" id="IPR016169">
    <property type="entry name" value="FAD-bd_PCMH_sub2"/>
</dbReference>
<keyword evidence="4" id="KW-0274">FAD</keyword>
<dbReference type="PANTHER" id="PTHR43716:SF2">
    <property type="entry name" value="BLL6224 PROTEIN"/>
    <property type="match status" value="1"/>
</dbReference>
<dbReference type="Pfam" id="PF01565">
    <property type="entry name" value="FAD_binding_4"/>
    <property type="match status" value="1"/>
</dbReference>
<dbReference type="GO" id="GO:0022904">
    <property type="term" value="P:respiratory electron transport chain"/>
    <property type="evidence" value="ECO:0007669"/>
    <property type="project" value="TreeGrafter"/>
</dbReference>
<dbReference type="InterPro" id="IPR006094">
    <property type="entry name" value="Oxid_FAD_bind_N"/>
</dbReference>
<dbReference type="SUPFAM" id="SSF56176">
    <property type="entry name" value="FAD-binding/transporter-associated domain-like"/>
    <property type="match status" value="1"/>
</dbReference>
<dbReference type="InterPro" id="IPR016166">
    <property type="entry name" value="FAD-bd_PCMH"/>
</dbReference>
<dbReference type="FunFam" id="1.10.45.10:FF:000001">
    <property type="entry name" value="D-lactate dehydrogenase mitochondrial"/>
    <property type="match status" value="1"/>
</dbReference>
<evidence type="ECO:0000256" key="4">
    <source>
        <dbReference type="ARBA" id="ARBA00022827"/>
    </source>
</evidence>
<comment type="similarity">
    <text evidence="2">Belongs to the FAD-binding oxidoreductase/transferase type 4 family.</text>
</comment>
<dbReference type="Pfam" id="PF02913">
    <property type="entry name" value="FAD-oxidase_C"/>
    <property type="match status" value="1"/>
</dbReference>
<keyword evidence="3" id="KW-0285">Flavoprotein</keyword>
<sequence length="477" mass="50581">MLNPVTPEFEETLRALLPAAAFKNDTAPYLSEPRGRWSGQGFVVAPASTEEVASVVRACAAARVGIVPYSGGTGLVGGQLLQEGPRPVVLSLERMNRIRAVYPSENVLVCDAGVILADVQKAAEDVGRLFPLSLASEGSARIGGLLGTNAGGVNVLRYGNTRALCLGLEVVRPDGSIWHGLTRLRKDNTGYDLRNLMIGAEGTLGIITGAALKLVPRPVGVGAALMAVPSPAAALELLALAGAQIGEGVSAFEIMNRQGFDFLAEVGPETKQPFDTLPEWCVLVDVGLSAGISPEAALEGLFMTAFEAGLVTDGVIAQSHAQRDAFWYIRENIPEANRRIGSVSSHDISLPLSAIPEFIHRGEKALAEVGVFRINCFGHLGDGNLHYNVFPVAGRSRADYEAERPAVKRVVHDLVHAMEGSISAEHGIGRAKVKDLETYGDPAKLEMLRAIKDALDPLGIMNPGAVLRQRSMPPAEV</sequence>
<dbReference type="InterPro" id="IPR036318">
    <property type="entry name" value="FAD-bd_PCMH-like_sf"/>
</dbReference>
<dbReference type="InterPro" id="IPR016171">
    <property type="entry name" value="Vanillyl_alc_oxidase_C-sub2"/>
</dbReference>
<dbReference type="Gene3D" id="3.30.465.10">
    <property type="match status" value="1"/>
</dbReference>
<dbReference type="InterPro" id="IPR004113">
    <property type="entry name" value="FAD-bd_oxidored_4_C"/>
</dbReference>
<evidence type="ECO:0000313" key="7">
    <source>
        <dbReference type="Proteomes" id="UP001451782"/>
    </source>
</evidence>
<dbReference type="InterPro" id="IPR051264">
    <property type="entry name" value="FAD-oxidored/transferase_4"/>
</dbReference>
<dbReference type="GO" id="GO:0003824">
    <property type="term" value="F:catalytic activity"/>
    <property type="evidence" value="ECO:0007669"/>
    <property type="project" value="InterPro"/>
</dbReference>
<feature type="domain" description="FAD-binding PCMH-type" evidence="5">
    <location>
        <begin position="30"/>
        <end position="217"/>
    </location>
</feature>
<dbReference type="EMBL" id="CP151762">
    <property type="protein sequence ID" value="WZU63735.1"/>
    <property type="molecule type" value="Genomic_DNA"/>
</dbReference>
<dbReference type="Gene3D" id="3.30.70.2740">
    <property type="match status" value="1"/>
</dbReference>
<dbReference type="Gene3D" id="1.10.45.10">
    <property type="entry name" value="Vanillyl-alcohol Oxidase, Chain A, domain 4"/>
    <property type="match status" value="1"/>
</dbReference>
<reference evidence="6 7" key="1">
    <citation type="submission" date="2024-04" db="EMBL/GenBank/DDBJ databases">
        <title>Phylogenomic analyses of a clade within the roseobacter group suggest taxonomic reassignments of species of the genera Aestuariivita, Citreicella, Loktanella, Nautella, Pelagibaca, Ruegeria, Thalassobius, Thiobacimonas and Tropicibacter, and the proposal o.</title>
        <authorList>
            <person name="Jeon C.O."/>
        </authorList>
    </citation>
    <scope>NUCLEOTIDE SEQUENCE [LARGE SCALE GENOMIC DNA]</scope>
    <source>
        <strain evidence="6 7">G8-12</strain>
    </source>
</reference>
<organism evidence="6 7">
    <name type="scientific">Yoonia algicola</name>
    <dbReference type="NCBI Taxonomy" id="3137368"/>
    <lineage>
        <taxon>Bacteria</taxon>
        <taxon>Pseudomonadati</taxon>
        <taxon>Pseudomonadota</taxon>
        <taxon>Alphaproteobacteria</taxon>
        <taxon>Rhodobacterales</taxon>
        <taxon>Paracoccaceae</taxon>
        <taxon>Yoonia</taxon>
    </lineage>
</organism>
<dbReference type="PANTHER" id="PTHR43716">
    <property type="entry name" value="D-2-HYDROXYGLUTARATE DEHYDROGENASE, MITOCHONDRIAL"/>
    <property type="match status" value="1"/>
</dbReference>